<protein>
    <submittedName>
        <fullName evidence="2">Uncharacterized protein</fullName>
    </submittedName>
</protein>
<dbReference type="AlphaFoldDB" id="A0A2P2PII1"/>
<proteinExistence type="predicted"/>
<name>A0A2P2PII1_RHIMU</name>
<dbReference type="EMBL" id="GGEC01073967">
    <property type="protein sequence ID" value="MBX54451.1"/>
    <property type="molecule type" value="Transcribed_RNA"/>
</dbReference>
<evidence type="ECO:0000256" key="1">
    <source>
        <dbReference type="SAM" id="MobiDB-lite"/>
    </source>
</evidence>
<evidence type="ECO:0000313" key="2">
    <source>
        <dbReference type="EMBL" id="MBX54451.1"/>
    </source>
</evidence>
<sequence>MTCRCFSSVKPSTHPIGKNDSAP</sequence>
<reference evidence="2" key="1">
    <citation type="submission" date="2018-02" db="EMBL/GenBank/DDBJ databases">
        <title>Rhizophora mucronata_Transcriptome.</title>
        <authorList>
            <person name="Meera S.P."/>
            <person name="Sreeshan A."/>
            <person name="Augustine A."/>
        </authorList>
    </citation>
    <scope>NUCLEOTIDE SEQUENCE</scope>
    <source>
        <tissue evidence="2">Leaf</tissue>
    </source>
</reference>
<feature type="region of interest" description="Disordered" evidence="1">
    <location>
        <begin position="1"/>
        <end position="23"/>
    </location>
</feature>
<organism evidence="2">
    <name type="scientific">Rhizophora mucronata</name>
    <name type="common">Asiatic mangrove</name>
    <dbReference type="NCBI Taxonomy" id="61149"/>
    <lineage>
        <taxon>Eukaryota</taxon>
        <taxon>Viridiplantae</taxon>
        <taxon>Streptophyta</taxon>
        <taxon>Embryophyta</taxon>
        <taxon>Tracheophyta</taxon>
        <taxon>Spermatophyta</taxon>
        <taxon>Magnoliopsida</taxon>
        <taxon>eudicotyledons</taxon>
        <taxon>Gunneridae</taxon>
        <taxon>Pentapetalae</taxon>
        <taxon>rosids</taxon>
        <taxon>fabids</taxon>
        <taxon>Malpighiales</taxon>
        <taxon>Rhizophoraceae</taxon>
        <taxon>Rhizophora</taxon>
    </lineage>
</organism>
<accession>A0A2P2PII1</accession>